<protein>
    <submittedName>
        <fullName evidence="1">Uncharacterized protein</fullName>
    </submittedName>
</protein>
<dbReference type="Proteomes" id="UP000032142">
    <property type="component" value="Unassembled WGS sequence"/>
</dbReference>
<evidence type="ECO:0000313" key="1">
    <source>
        <dbReference type="EMBL" id="KHG25318.1"/>
    </source>
</evidence>
<gene>
    <name evidence="1" type="ORF">F383_03874</name>
</gene>
<dbReference type="EMBL" id="KN431989">
    <property type="protein sequence ID" value="KHG25318.1"/>
    <property type="molecule type" value="Genomic_DNA"/>
</dbReference>
<reference evidence="2" key="1">
    <citation type="submission" date="2014-09" db="EMBL/GenBank/DDBJ databases">
        <authorList>
            <person name="Mudge J."/>
            <person name="Ramaraj T."/>
            <person name="Lindquist I.E."/>
            <person name="Bharti A.K."/>
            <person name="Sundararajan A."/>
            <person name="Cameron C.T."/>
            <person name="Woodward J.E."/>
            <person name="May G.D."/>
            <person name="Brubaker C."/>
            <person name="Broadhvest J."/>
            <person name="Wilkins T.A."/>
        </authorList>
    </citation>
    <scope>NUCLEOTIDE SEQUENCE</scope>
    <source>
        <strain evidence="2">cv. AKA8401</strain>
    </source>
</reference>
<accession>A0A0B0PFU6</accession>
<proteinExistence type="predicted"/>
<sequence length="12" mass="1286">MLPPTISSPELT</sequence>
<keyword evidence="2" id="KW-1185">Reference proteome</keyword>
<organism evidence="1 2">
    <name type="scientific">Gossypium arboreum</name>
    <name type="common">Tree cotton</name>
    <name type="synonym">Gossypium nanking</name>
    <dbReference type="NCBI Taxonomy" id="29729"/>
    <lineage>
        <taxon>Eukaryota</taxon>
        <taxon>Viridiplantae</taxon>
        <taxon>Streptophyta</taxon>
        <taxon>Embryophyta</taxon>
        <taxon>Tracheophyta</taxon>
        <taxon>Spermatophyta</taxon>
        <taxon>Magnoliopsida</taxon>
        <taxon>eudicotyledons</taxon>
        <taxon>Gunneridae</taxon>
        <taxon>Pentapetalae</taxon>
        <taxon>rosids</taxon>
        <taxon>malvids</taxon>
        <taxon>Malvales</taxon>
        <taxon>Malvaceae</taxon>
        <taxon>Malvoideae</taxon>
        <taxon>Gossypium</taxon>
    </lineage>
</organism>
<name>A0A0B0PFU6_GOSAR</name>
<evidence type="ECO:0000313" key="2">
    <source>
        <dbReference type="Proteomes" id="UP000032142"/>
    </source>
</evidence>